<reference evidence="1 2" key="1">
    <citation type="submission" date="2019-07" db="EMBL/GenBank/DDBJ databases">
        <title>Whole genome shotgun sequence of Halomonas cupida NBRC 102219.</title>
        <authorList>
            <person name="Hosoyama A."/>
            <person name="Uohara A."/>
            <person name="Ohji S."/>
            <person name="Ichikawa N."/>
        </authorList>
    </citation>
    <scope>NUCLEOTIDE SEQUENCE [LARGE SCALE GENOMIC DNA]</scope>
    <source>
        <strain evidence="1 2">NBRC 102219</strain>
    </source>
</reference>
<evidence type="ECO:0000313" key="2">
    <source>
        <dbReference type="Proteomes" id="UP000321726"/>
    </source>
</evidence>
<name>A0ABQ0WE98_9GAMM</name>
<proteinExistence type="predicted"/>
<dbReference type="EMBL" id="BJXU01000070">
    <property type="protein sequence ID" value="GEN23966.1"/>
    <property type="molecule type" value="Genomic_DNA"/>
</dbReference>
<keyword evidence="2" id="KW-1185">Reference proteome</keyword>
<comment type="caution">
    <text evidence="1">The sequence shown here is derived from an EMBL/GenBank/DDBJ whole genome shotgun (WGS) entry which is preliminary data.</text>
</comment>
<dbReference type="Proteomes" id="UP000321726">
    <property type="component" value="Unassembled WGS sequence"/>
</dbReference>
<protein>
    <submittedName>
        <fullName evidence="1">Uncharacterized protein</fullName>
    </submittedName>
</protein>
<sequence length="58" mass="6360">MLLALAADGISLVFMVFLDAKAGVKTLITSILKPNRLLEAEHEPALDNLSNYFLEVTK</sequence>
<accession>A0ABQ0WE98</accession>
<gene>
    <name evidence="1" type="ORF">HCU01_19150</name>
</gene>
<evidence type="ECO:0000313" key="1">
    <source>
        <dbReference type="EMBL" id="GEN23966.1"/>
    </source>
</evidence>
<organism evidence="1 2">
    <name type="scientific">Halomonas cupida</name>
    <dbReference type="NCBI Taxonomy" id="44933"/>
    <lineage>
        <taxon>Bacteria</taxon>
        <taxon>Pseudomonadati</taxon>
        <taxon>Pseudomonadota</taxon>
        <taxon>Gammaproteobacteria</taxon>
        <taxon>Oceanospirillales</taxon>
        <taxon>Halomonadaceae</taxon>
        <taxon>Halomonas</taxon>
    </lineage>
</organism>